<keyword evidence="4" id="KW-1185">Reference proteome</keyword>
<dbReference type="Proteomes" id="UP000199652">
    <property type="component" value="Unassembled WGS sequence"/>
</dbReference>
<dbReference type="RefSeq" id="WP_090243853.1">
    <property type="nucleotide sequence ID" value="NZ_FNOU01000005.1"/>
</dbReference>
<sequence length="390" mass="43966">MPLFMDIAHDRINKYSQELCGDNVEIRFNDESVIVVLADGLGSGVKANILATMTSTITATMLEEKMPLPDVLETLEATLPVCQVRKLAYSTFTIVQVFWRRQEMYIVEFDNPPIVYVRDGEIIDLPRKTMDFQGKKVFETTMDIQVGDTMAFFSDGVIYAGVGALMNFGWQWEDAADYFLARTYDENMVTCKDISMKMIETCDELYAHKPGDDTTVVVMRAEEHQYVTLFSGPPLDRTKDYLIKDIFDEAKGKKVVCGGTASNILSREYGEEIDIDLSTMSRSVPPVGHMKSIDLVTEGVITIQETVRIIREYIEKRQGHKAFKGNGGADILADLLVNHCTHIDFVLGNSINPAHQNPDFPDALSSKWRITKELIDLLESLNKSVKIIYV</sequence>
<protein>
    <submittedName>
        <fullName evidence="3">Stage II sporulation protein E (SpoIIE)</fullName>
    </submittedName>
</protein>
<dbReference type="PANTHER" id="PTHR43156:SF2">
    <property type="entry name" value="STAGE II SPORULATION PROTEIN E"/>
    <property type="match status" value="1"/>
</dbReference>
<dbReference type="InterPro" id="IPR036457">
    <property type="entry name" value="PPM-type-like_dom_sf"/>
</dbReference>
<evidence type="ECO:0000313" key="4">
    <source>
        <dbReference type="Proteomes" id="UP000199652"/>
    </source>
</evidence>
<dbReference type="AlphaFoldDB" id="A0A1H3DI19"/>
<evidence type="ECO:0000256" key="1">
    <source>
        <dbReference type="ARBA" id="ARBA00022801"/>
    </source>
</evidence>
<dbReference type="GO" id="GO:0016791">
    <property type="term" value="F:phosphatase activity"/>
    <property type="evidence" value="ECO:0007669"/>
    <property type="project" value="TreeGrafter"/>
</dbReference>
<dbReference type="EMBL" id="FNOU01000005">
    <property type="protein sequence ID" value="SDX66041.1"/>
    <property type="molecule type" value="Genomic_DNA"/>
</dbReference>
<accession>A0A1H3DI19</accession>
<name>A0A1H3DI19_EUBBA</name>
<dbReference type="InterPro" id="IPR052016">
    <property type="entry name" value="Bact_Sigma-Reg"/>
</dbReference>
<dbReference type="Gene3D" id="3.60.40.10">
    <property type="entry name" value="PPM-type phosphatase domain"/>
    <property type="match status" value="1"/>
</dbReference>
<dbReference type="SUPFAM" id="SSF81606">
    <property type="entry name" value="PP2C-like"/>
    <property type="match status" value="1"/>
</dbReference>
<dbReference type="Pfam" id="PF07228">
    <property type="entry name" value="SpoIIE"/>
    <property type="match status" value="1"/>
</dbReference>
<gene>
    <name evidence="3" type="ORF">SAMN04488579_10514</name>
</gene>
<dbReference type="InterPro" id="IPR001932">
    <property type="entry name" value="PPM-type_phosphatase-like_dom"/>
</dbReference>
<organism evidence="3 4">
    <name type="scientific">Eubacterium barkeri</name>
    <name type="common">Clostridium barkeri</name>
    <dbReference type="NCBI Taxonomy" id="1528"/>
    <lineage>
        <taxon>Bacteria</taxon>
        <taxon>Bacillati</taxon>
        <taxon>Bacillota</taxon>
        <taxon>Clostridia</taxon>
        <taxon>Eubacteriales</taxon>
        <taxon>Eubacteriaceae</taxon>
        <taxon>Eubacterium</taxon>
    </lineage>
</organism>
<evidence type="ECO:0000259" key="2">
    <source>
        <dbReference type="SMART" id="SM00331"/>
    </source>
</evidence>
<dbReference type="OrthoDB" id="1090916at2"/>
<dbReference type="PANTHER" id="PTHR43156">
    <property type="entry name" value="STAGE II SPORULATION PROTEIN E-RELATED"/>
    <property type="match status" value="1"/>
</dbReference>
<evidence type="ECO:0000313" key="3">
    <source>
        <dbReference type="EMBL" id="SDX66041.1"/>
    </source>
</evidence>
<feature type="domain" description="PPM-type phosphatase" evidence="2">
    <location>
        <begin position="4"/>
        <end position="221"/>
    </location>
</feature>
<proteinExistence type="predicted"/>
<dbReference type="SMART" id="SM00331">
    <property type="entry name" value="PP2C_SIG"/>
    <property type="match status" value="1"/>
</dbReference>
<reference evidence="4" key="1">
    <citation type="submission" date="2016-10" db="EMBL/GenBank/DDBJ databases">
        <authorList>
            <person name="Varghese N."/>
            <person name="Submissions S."/>
        </authorList>
    </citation>
    <scope>NUCLEOTIDE SEQUENCE [LARGE SCALE GENOMIC DNA]</scope>
    <source>
        <strain evidence="4">VPI 5359</strain>
    </source>
</reference>
<dbReference type="STRING" id="1528.SAMN04488579_10514"/>
<keyword evidence="1" id="KW-0378">Hydrolase</keyword>